<protein>
    <recommendedName>
        <fullName evidence="2">DNA-directed DNA polymerase</fullName>
        <ecNumber evidence="2">2.7.7.7</ecNumber>
    </recommendedName>
</protein>
<keyword evidence="4" id="KW-0808">Transferase</keyword>
<dbReference type="GO" id="GO:0003887">
    <property type="term" value="F:DNA-directed DNA polymerase activity"/>
    <property type="evidence" value="ECO:0007669"/>
    <property type="project" value="UniProtKB-KW"/>
</dbReference>
<keyword evidence="13" id="KW-1185">Reference proteome</keyword>
<feature type="domain" description="Helix-hairpin-helix DNA-binding motif class 1" evidence="9">
    <location>
        <begin position="91"/>
        <end position="110"/>
    </location>
</feature>
<evidence type="ECO:0000313" key="12">
    <source>
        <dbReference type="EMBL" id="AZR74893.1"/>
    </source>
</evidence>
<dbReference type="SUPFAM" id="SSF47781">
    <property type="entry name" value="RuvA domain 2-like"/>
    <property type="match status" value="1"/>
</dbReference>
<dbReference type="PIRSF" id="PIRSF005047">
    <property type="entry name" value="UCP005047_YshC"/>
    <property type="match status" value="1"/>
</dbReference>
<dbReference type="Pfam" id="PF14791">
    <property type="entry name" value="DNA_pol_B_thumb"/>
    <property type="match status" value="1"/>
</dbReference>
<dbReference type="GO" id="GO:0008270">
    <property type="term" value="F:zinc ion binding"/>
    <property type="evidence" value="ECO:0007669"/>
    <property type="project" value="TreeGrafter"/>
</dbReference>
<dbReference type="Gene3D" id="3.30.460.10">
    <property type="entry name" value="Beta Polymerase, domain 2"/>
    <property type="match status" value="1"/>
</dbReference>
<dbReference type="SUPFAM" id="SSF89550">
    <property type="entry name" value="PHP domain-like"/>
    <property type="match status" value="1"/>
</dbReference>
<proteinExistence type="predicted"/>
<evidence type="ECO:0000259" key="11">
    <source>
        <dbReference type="SMART" id="SM00483"/>
    </source>
</evidence>
<dbReference type="PANTHER" id="PTHR36928">
    <property type="entry name" value="PHOSPHATASE YCDX-RELATED"/>
    <property type="match status" value="1"/>
</dbReference>
<sequence length="570" mass="65371">MKHLTIAWKLREIADLLEFLNENPFKVRAYRKVARRLEHLTEDLEQIYKEGRLTEIVGIGKSIAQRIEEILIYGDSPYLKELKSRVPEELAELLEIPGVGPKMASKLHDMLGISTVTELEAALQAHKIRELPGMNNKTEANLIRSLRLLRTGSGKIFLRFAFFIGRDIIARLERVKGVKQLEIVGSARRYKESISNLNLLAAAEDGEELLRVFTNLTNCQKVIKRKENSALILTQDGVFVELFVVEPEDYPLRLVMTTGSKAHLKQLERLAERRGWRTEYNYWFDETGKRLIFESEEEVYESLGLKYIIPELREGEGEIEAAMEGRLPRSVRLDQIKGDLHIHTRWSDGVNTIEEMAKEGQALGYKYMAICDHFRSLKVANGLSISMLMEQMKAIDELNAQFTDFYLLKGIEVDILKDGQLDFPDELLAQLDLVVASIHSEFRGSKEELTNRLIAAMENPHVDIIAYPTGRLINQQNPYMIDMERVLRAAKETGTVMEVNASLDRLDFYDKYLKICKTLGVKVAINTDAHSIKQLGYMEYGVGMVRRGWLEDIDVINTYSRDQLLAFLKR</sequence>
<dbReference type="InterPro" id="IPR027421">
    <property type="entry name" value="DNA_pol_lamdba_lyase_dom_sf"/>
</dbReference>
<dbReference type="GO" id="GO:0006281">
    <property type="term" value="P:DNA repair"/>
    <property type="evidence" value="ECO:0007669"/>
    <property type="project" value="InterPro"/>
</dbReference>
<dbReference type="Proteomes" id="UP000267250">
    <property type="component" value="Chromosome"/>
</dbReference>
<feature type="domain" description="DNA-directed DNA polymerase X" evidence="11">
    <location>
        <begin position="1"/>
        <end position="314"/>
    </location>
</feature>
<dbReference type="GO" id="GO:0042578">
    <property type="term" value="F:phosphoric ester hydrolase activity"/>
    <property type="evidence" value="ECO:0007669"/>
    <property type="project" value="TreeGrafter"/>
</dbReference>
<dbReference type="SUPFAM" id="SSF47802">
    <property type="entry name" value="DNA polymerase beta, N-terminal domain-like"/>
    <property type="match status" value="1"/>
</dbReference>
<dbReference type="InterPro" id="IPR050243">
    <property type="entry name" value="PHP_phosphatase"/>
</dbReference>
<dbReference type="SUPFAM" id="SSF81301">
    <property type="entry name" value="Nucleotidyltransferase"/>
    <property type="match status" value="1"/>
</dbReference>
<dbReference type="GO" id="GO:0003677">
    <property type="term" value="F:DNA binding"/>
    <property type="evidence" value="ECO:0007669"/>
    <property type="project" value="InterPro"/>
</dbReference>
<evidence type="ECO:0000256" key="2">
    <source>
        <dbReference type="ARBA" id="ARBA00012417"/>
    </source>
</evidence>
<dbReference type="Gene3D" id="1.10.150.20">
    <property type="entry name" value="5' to 3' exonuclease, C-terminal subdomain"/>
    <property type="match status" value="1"/>
</dbReference>
<dbReference type="InterPro" id="IPR003583">
    <property type="entry name" value="Hlx-hairpin-Hlx_DNA-bd_motif"/>
</dbReference>
<gene>
    <name evidence="12" type="ORF">BBF96_09845</name>
</gene>
<organism evidence="12 13">
    <name type="scientific">Anoxybacter fermentans</name>
    <dbReference type="NCBI Taxonomy" id="1323375"/>
    <lineage>
        <taxon>Bacteria</taxon>
        <taxon>Bacillati</taxon>
        <taxon>Bacillota</taxon>
        <taxon>Clostridia</taxon>
        <taxon>Halanaerobiales</taxon>
        <taxon>Anoxybacter</taxon>
    </lineage>
</organism>
<evidence type="ECO:0000256" key="7">
    <source>
        <dbReference type="ARBA" id="ARBA00022932"/>
    </source>
</evidence>
<dbReference type="InterPro" id="IPR043519">
    <property type="entry name" value="NT_sf"/>
</dbReference>
<name>A0A3Q9HSV0_9FIRM</name>
<dbReference type="RefSeq" id="WP_164731002.1">
    <property type="nucleotide sequence ID" value="NZ_CP016379.1"/>
</dbReference>
<dbReference type="InterPro" id="IPR047967">
    <property type="entry name" value="PolX_PHP"/>
</dbReference>
<dbReference type="CDD" id="cd07436">
    <property type="entry name" value="PHP_PolX"/>
    <property type="match status" value="1"/>
</dbReference>
<dbReference type="SMART" id="SM00481">
    <property type="entry name" value="POLIIIAc"/>
    <property type="match status" value="1"/>
</dbReference>
<keyword evidence="5" id="KW-0548">Nucleotidyltransferase</keyword>
<dbReference type="PANTHER" id="PTHR36928:SF1">
    <property type="entry name" value="PHOSPHATASE YCDX-RELATED"/>
    <property type="match status" value="1"/>
</dbReference>
<dbReference type="InterPro" id="IPR037160">
    <property type="entry name" value="DNA_Pol_thumb_sf"/>
</dbReference>
<dbReference type="Gene3D" id="3.30.210.10">
    <property type="entry name" value="DNA polymerase, thumb domain"/>
    <property type="match status" value="1"/>
</dbReference>
<keyword evidence="3" id="KW-0237">DNA synthesis</keyword>
<dbReference type="FunFam" id="3.20.20.140:FF:000047">
    <property type="entry name" value="PHP domain-containing protein"/>
    <property type="match status" value="1"/>
</dbReference>
<evidence type="ECO:0000256" key="8">
    <source>
        <dbReference type="ARBA" id="ARBA00049244"/>
    </source>
</evidence>
<dbReference type="InterPro" id="IPR010996">
    <property type="entry name" value="HHH_MUS81"/>
</dbReference>
<dbReference type="NCBIfam" id="NF006375">
    <property type="entry name" value="PRK08609.1"/>
    <property type="match status" value="1"/>
</dbReference>
<comment type="cofactor">
    <cofactor evidence="1">
        <name>Mg(2+)</name>
        <dbReference type="ChEBI" id="CHEBI:18420"/>
    </cofactor>
</comment>
<evidence type="ECO:0000256" key="1">
    <source>
        <dbReference type="ARBA" id="ARBA00001946"/>
    </source>
</evidence>
<keyword evidence="6" id="KW-0235">DNA replication</keyword>
<feature type="domain" description="Helix-hairpin-helix DNA-binding motif class 1" evidence="9">
    <location>
        <begin position="126"/>
        <end position="145"/>
    </location>
</feature>
<dbReference type="InterPro" id="IPR016195">
    <property type="entry name" value="Pol/histidinol_Pase-like"/>
</dbReference>
<dbReference type="SMART" id="SM00483">
    <property type="entry name" value="POLXc"/>
    <property type="match status" value="1"/>
</dbReference>
<dbReference type="InterPro" id="IPR010994">
    <property type="entry name" value="RuvA_2-like"/>
</dbReference>
<dbReference type="KEGG" id="aft:BBF96_09845"/>
<evidence type="ECO:0000259" key="9">
    <source>
        <dbReference type="SMART" id="SM00278"/>
    </source>
</evidence>
<evidence type="ECO:0000313" key="13">
    <source>
        <dbReference type="Proteomes" id="UP000267250"/>
    </source>
</evidence>
<dbReference type="Pfam" id="PF14716">
    <property type="entry name" value="HHH_8"/>
    <property type="match status" value="1"/>
</dbReference>
<dbReference type="CDD" id="cd00141">
    <property type="entry name" value="NT_POLXc"/>
    <property type="match status" value="1"/>
</dbReference>
<evidence type="ECO:0000256" key="3">
    <source>
        <dbReference type="ARBA" id="ARBA00022634"/>
    </source>
</evidence>
<dbReference type="EC" id="2.7.7.7" evidence="2"/>
<comment type="catalytic activity">
    <reaction evidence="8">
        <text>DNA(n) + a 2'-deoxyribonucleoside 5'-triphosphate = DNA(n+1) + diphosphate</text>
        <dbReference type="Rhea" id="RHEA:22508"/>
        <dbReference type="Rhea" id="RHEA-COMP:17339"/>
        <dbReference type="Rhea" id="RHEA-COMP:17340"/>
        <dbReference type="ChEBI" id="CHEBI:33019"/>
        <dbReference type="ChEBI" id="CHEBI:61560"/>
        <dbReference type="ChEBI" id="CHEBI:173112"/>
        <dbReference type="EC" id="2.7.7.7"/>
    </reaction>
</comment>
<evidence type="ECO:0000256" key="5">
    <source>
        <dbReference type="ARBA" id="ARBA00022695"/>
    </source>
</evidence>
<dbReference type="InterPro" id="IPR002054">
    <property type="entry name" value="DNA-dir_DNA_pol_X"/>
</dbReference>
<dbReference type="InterPro" id="IPR004013">
    <property type="entry name" value="PHP_dom"/>
</dbReference>
<dbReference type="InterPro" id="IPR022311">
    <property type="entry name" value="PolX-like"/>
</dbReference>
<dbReference type="Pfam" id="PF02811">
    <property type="entry name" value="PHP"/>
    <property type="match status" value="1"/>
</dbReference>
<evidence type="ECO:0000256" key="6">
    <source>
        <dbReference type="ARBA" id="ARBA00022705"/>
    </source>
</evidence>
<dbReference type="Pfam" id="PF14520">
    <property type="entry name" value="HHH_5"/>
    <property type="match status" value="1"/>
</dbReference>
<reference evidence="12 13" key="1">
    <citation type="submission" date="2016-07" db="EMBL/GenBank/DDBJ databases">
        <title>Genome and transcriptome analysis of iron-reducing fermentative bacteria Anoxybacter fermentans.</title>
        <authorList>
            <person name="Zeng X."/>
            <person name="Shao Z."/>
        </authorList>
    </citation>
    <scope>NUCLEOTIDE SEQUENCE [LARGE SCALE GENOMIC DNA]</scope>
    <source>
        <strain evidence="12 13">DY22613</strain>
    </source>
</reference>
<dbReference type="GO" id="GO:0005829">
    <property type="term" value="C:cytosol"/>
    <property type="evidence" value="ECO:0007669"/>
    <property type="project" value="TreeGrafter"/>
</dbReference>
<dbReference type="Gene3D" id="3.20.20.140">
    <property type="entry name" value="Metal-dependent hydrolases"/>
    <property type="match status" value="1"/>
</dbReference>
<keyword evidence="7" id="KW-0239">DNA-directed DNA polymerase</keyword>
<evidence type="ECO:0000256" key="4">
    <source>
        <dbReference type="ARBA" id="ARBA00022679"/>
    </source>
</evidence>
<dbReference type="InterPro" id="IPR003141">
    <property type="entry name" value="Pol/His_phosphatase_N"/>
</dbReference>
<accession>A0A3Q9HSV0</accession>
<dbReference type="Gene3D" id="1.10.150.110">
    <property type="entry name" value="DNA polymerase beta, N-terminal domain-like"/>
    <property type="match status" value="1"/>
</dbReference>
<dbReference type="AlphaFoldDB" id="A0A3Q9HSV0"/>
<dbReference type="SMART" id="SM00278">
    <property type="entry name" value="HhH1"/>
    <property type="match status" value="3"/>
</dbReference>
<feature type="domain" description="Helix-hairpin-helix DNA-binding motif class 1" evidence="9">
    <location>
        <begin position="51"/>
        <end position="70"/>
    </location>
</feature>
<evidence type="ECO:0000259" key="10">
    <source>
        <dbReference type="SMART" id="SM00481"/>
    </source>
</evidence>
<dbReference type="EMBL" id="CP016379">
    <property type="protein sequence ID" value="AZR74893.1"/>
    <property type="molecule type" value="Genomic_DNA"/>
</dbReference>
<feature type="domain" description="Polymerase/histidinol phosphatase N-terminal" evidence="10">
    <location>
        <begin position="338"/>
        <end position="417"/>
    </location>
</feature>
<dbReference type="InterPro" id="IPR029398">
    <property type="entry name" value="PolB_thumb"/>
</dbReference>